<reference evidence="1" key="1">
    <citation type="submission" date="2013-07" db="EMBL/GenBank/DDBJ databases">
        <authorList>
            <person name="Geib S."/>
        </authorList>
    </citation>
    <scope>NUCLEOTIDE SEQUENCE</scope>
</reference>
<organism evidence="1">
    <name type="scientific">Ceratitis capitata</name>
    <name type="common">Mediterranean fruit fly</name>
    <name type="synonym">Tephritis capitata</name>
    <dbReference type="NCBI Taxonomy" id="7213"/>
    <lineage>
        <taxon>Eukaryota</taxon>
        <taxon>Metazoa</taxon>
        <taxon>Ecdysozoa</taxon>
        <taxon>Arthropoda</taxon>
        <taxon>Hexapoda</taxon>
        <taxon>Insecta</taxon>
        <taxon>Pterygota</taxon>
        <taxon>Neoptera</taxon>
        <taxon>Endopterygota</taxon>
        <taxon>Diptera</taxon>
        <taxon>Brachycera</taxon>
        <taxon>Muscomorpha</taxon>
        <taxon>Tephritoidea</taxon>
        <taxon>Tephritidae</taxon>
        <taxon>Ceratitis</taxon>
        <taxon>Ceratitis</taxon>
    </lineage>
</organism>
<name>W8B4B1_CERCA</name>
<evidence type="ECO:0000313" key="1">
    <source>
        <dbReference type="EMBL" id="JAB95945.1"/>
    </source>
</evidence>
<proteinExistence type="evidence at transcript level"/>
<dbReference type="EMBL" id="GAMC01010610">
    <property type="protein sequence ID" value="JAB95945.1"/>
    <property type="molecule type" value="mRNA"/>
</dbReference>
<sequence>MANMNTLTLQLKLKAAACRQAVKRHFSHCSTVNCRLCALTNYSKSRFYLCIFMKALTNKSKHLYDKCVHLECNILLQVLEKRAKSMHVAHLSSRQHHHHHLLT</sequence>
<dbReference type="AlphaFoldDB" id="W8B4B1"/>
<accession>W8B4B1</accession>
<reference evidence="1" key="2">
    <citation type="journal article" date="2014" name="BMC Genomics">
        <title>A genomic perspective to assessing quality of mass-reared SIT flies used in Mediterranean fruit fly (Ceratitis capitata) eradication in California.</title>
        <authorList>
            <person name="Calla B."/>
            <person name="Hall B."/>
            <person name="Hou S."/>
            <person name="Geib S.M."/>
        </authorList>
    </citation>
    <scope>NUCLEOTIDE SEQUENCE</scope>
</reference>
<protein>
    <submittedName>
        <fullName evidence="1">Uncharacterized protein</fullName>
    </submittedName>
</protein>